<dbReference type="GO" id="GO:2000042">
    <property type="term" value="P:negative regulation of double-strand break repair via homologous recombination"/>
    <property type="evidence" value="ECO:0007669"/>
    <property type="project" value="TreeGrafter"/>
</dbReference>
<dbReference type="Ensembl" id="ENSCMMT00000028086.1">
    <property type="protein sequence ID" value="ENSCMMP00000025673.1"/>
    <property type="gene ID" value="ENSCMMG00000015858.1"/>
</dbReference>
<feature type="compositionally biased region" description="Pro residues" evidence="2">
    <location>
        <begin position="55"/>
        <end position="64"/>
    </location>
</feature>
<feature type="compositionally biased region" description="Low complexity" evidence="2">
    <location>
        <begin position="45"/>
        <end position="54"/>
    </location>
</feature>
<dbReference type="Pfam" id="PF20266">
    <property type="entry name" value="Mab-21_C"/>
    <property type="match status" value="1"/>
</dbReference>
<dbReference type="GO" id="GO:0061501">
    <property type="term" value="F:2',3'-cyclic GMP-AMP synthase activity"/>
    <property type="evidence" value="ECO:0007669"/>
    <property type="project" value="TreeGrafter"/>
</dbReference>
<feature type="domain" description="Mab-21-like HhH/H2TH-like" evidence="4">
    <location>
        <begin position="598"/>
        <end position="698"/>
    </location>
</feature>
<dbReference type="GO" id="GO:0005829">
    <property type="term" value="C:cytosol"/>
    <property type="evidence" value="ECO:0007669"/>
    <property type="project" value="TreeGrafter"/>
</dbReference>
<dbReference type="FunFam" id="1.10.1410.40:FF:000007">
    <property type="entry name" value="Cyclic GMP-AMP synthase"/>
    <property type="match status" value="1"/>
</dbReference>
<dbReference type="GO" id="GO:0038001">
    <property type="term" value="P:paracrine signaling"/>
    <property type="evidence" value="ECO:0007669"/>
    <property type="project" value="TreeGrafter"/>
</dbReference>
<dbReference type="PANTHER" id="PTHR10656">
    <property type="entry name" value="CELL FATE DETERMINING PROTEIN MAB21-RELATED"/>
    <property type="match status" value="1"/>
</dbReference>
<protein>
    <submittedName>
        <fullName evidence="5">Cyclic GMP-AMP synthase</fullName>
    </submittedName>
</protein>
<dbReference type="GO" id="GO:0005634">
    <property type="term" value="C:nucleus"/>
    <property type="evidence" value="ECO:0007669"/>
    <property type="project" value="TreeGrafter"/>
</dbReference>
<feature type="compositionally biased region" description="Low complexity" evidence="2">
    <location>
        <begin position="65"/>
        <end position="88"/>
    </location>
</feature>
<reference evidence="5" key="2">
    <citation type="submission" date="2025-08" db="UniProtKB">
        <authorList>
            <consortium name="Ensembl"/>
        </authorList>
    </citation>
    <scope>IDENTIFICATION</scope>
</reference>
<feature type="compositionally biased region" description="Gly residues" evidence="2">
    <location>
        <begin position="299"/>
        <end position="319"/>
    </location>
</feature>
<dbReference type="AlphaFoldDB" id="A0A8C3CUL5"/>
<feature type="domain" description="Mab-21-like nucleotidyltransferase" evidence="3">
    <location>
        <begin position="403"/>
        <end position="582"/>
    </location>
</feature>
<dbReference type="Gene3D" id="3.30.460.90">
    <property type="match status" value="1"/>
</dbReference>
<dbReference type="Pfam" id="PF03281">
    <property type="entry name" value="Mab-21"/>
    <property type="match status" value="1"/>
</dbReference>
<evidence type="ECO:0000259" key="4">
    <source>
        <dbReference type="Pfam" id="PF20266"/>
    </source>
</evidence>
<proteinExistence type="inferred from homology"/>
<dbReference type="Proteomes" id="UP000694556">
    <property type="component" value="Chromosome 3"/>
</dbReference>
<reference evidence="5" key="1">
    <citation type="submission" date="2018-09" db="EMBL/GenBank/DDBJ databases">
        <title>Common duck and Muscovy duck high density SNP chip.</title>
        <authorList>
            <person name="Vignal A."/>
            <person name="Thebault N."/>
            <person name="Warren W.C."/>
        </authorList>
    </citation>
    <scope>NUCLEOTIDE SEQUENCE [LARGE SCALE GENOMIC DNA]</scope>
</reference>
<keyword evidence="6" id="KW-1185">Reference proteome</keyword>
<dbReference type="PANTHER" id="PTHR10656:SF35">
    <property type="entry name" value="CYCLIC GMP-AMP SYNTHASE"/>
    <property type="match status" value="1"/>
</dbReference>
<name>A0A8C3CUL5_CAIMO</name>
<dbReference type="GO" id="GO:0032481">
    <property type="term" value="P:positive regulation of type I interferon production"/>
    <property type="evidence" value="ECO:0007669"/>
    <property type="project" value="TreeGrafter"/>
</dbReference>
<dbReference type="GO" id="GO:0071360">
    <property type="term" value="P:cellular response to exogenous dsRNA"/>
    <property type="evidence" value="ECO:0007669"/>
    <property type="project" value="TreeGrafter"/>
</dbReference>
<feature type="compositionally biased region" description="Low complexity" evidence="2">
    <location>
        <begin position="323"/>
        <end position="343"/>
    </location>
</feature>
<evidence type="ECO:0000313" key="5">
    <source>
        <dbReference type="Ensembl" id="ENSCMMP00000025673.1"/>
    </source>
</evidence>
<feature type="compositionally biased region" description="Low complexity" evidence="2">
    <location>
        <begin position="189"/>
        <end position="208"/>
    </location>
</feature>
<accession>A0A8C3CUL5</accession>
<dbReference type="GO" id="GO:0006974">
    <property type="term" value="P:DNA damage response"/>
    <property type="evidence" value="ECO:0007669"/>
    <property type="project" value="TreeGrafter"/>
</dbReference>
<dbReference type="GO" id="GO:0003682">
    <property type="term" value="F:chromatin binding"/>
    <property type="evidence" value="ECO:0007669"/>
    <property type="project" value="TreeGrafter"/>
</dbReference>
<evidence type="ECO:0000256" key="1">
    <source>
        <dbReference type="ARBA" id="ARBA00008307"/>
    </source>
</evidence>
<sequence>MVGPDDLGGPFQHYCPYDLLTRGQIRHPPACRSPATPLTPVPLSPACCPGRARGPPAPSAPRRPAPCSGSAPCSARRPGRTPARTARPGRPPPAPGAPCRCRRRRGCRTAGLRGGTRGHRAVSPGGRAARDAPSRPHPSPAAGTDGADPVREQQRAGPAASSRRRRLGPGVAAADHQHLVARRRPAARPPGTGAGWRQRQAAPGPAAQHGSPRTQHGPGTGSGARRSRHVPRRPGAPQRPPAAPGGRCRGSAPPRPRSQPLRPAGLSVSRRRREEEAAARPMEGHGERRQRAARRRGSAGRGSSGGGEPRDGGPAGSGRGRPVRAAPGAGRRPGGSAERGGEAAVAAVPPLRLRAVLSQLSLGRRDVSEASGLVNQVVSHLIQAIRGRDGGFGAISRLGAGSYYERVKISEPNEFDIMLVMPITRIQLDECDDTGAYYYLTFKRNPKEKYVNRFLDEDGKLSADKMLTALRKIIKEEVKNIKDVEVTVKRKKARSPAITLLIKKSSAEISVDIILALEVQQSWPPSTQDGLNIERWLGRKVRRELRNKPIYLVAKQNKKEKVPRGNTWRLSFSHIEKAMMNNHGSIKTCCETDGAKCCRKDCLKLLKYLLEKLKMEYAKELEKFCSYHVKTAFFHSCVIWPNDKDWQYENLEHCFQNYLEYFLHCLQDSQLPHFFIPQYNLLSPDDKASSHFLSRKINYQLNNRFPIFQQGY</sequence>
<evidence type="ECO:0000259" key="3">
    <source>
        <dbReference type="Pfam" id="PF03281"/>
    </source>
</evidence>
<evidence type="ECO:0000313" key="6">
    <source>
        <dbReference type="Proteomes" id="UP000694556"/>
    </source>
</evidence>
<dbReference type="GO" id="GO:0002218">
    <property type="term" value="P:activation of innate immune response"/>
    <property type="evidence" value="ECO:0007669"/>
    <property type="project" value="TreeGrafter"/>
</dbReference>
<organism evidence="5 6">
    <name type="scientific">Cairina moschata</name>
    <name type="common">Muscovy duck</name>
    <dbReference type="NCBI Taxonomy" id="8855"/>
    <lineage>
        <taxon>Eukaryota</taxon>
        <taxon>Metazoa</taxon>
        <taxon>Chordata</taxon>
        <taxon>Craniata</taxon>
        <taxon>Vertebrata</taxon>
        <taxon>Euteleostomi</taxon>
        <taxon>Archelosauria</taxon>
        <taxon>Archosauria</taxon>
        <taxon>Dinosauria</taxon>
        <taxon>Saurischia</taxon>
        <taxon>Theropoda</taxon>
        <taxon>Coelurosauria</taxon>
        <taxon>Aves</taxon>
        <taxon>Neognathae</taxon>
        <taxon>Galloanserae</taxon>
        <taxon>Anseriformes</taxon>
        <taxon>Anatidae</taxon>
        <taxon>Anatinae</taxon>
        <taxon>Cairina</taxon>
    </lineage>
</organism>
<comment type="similarity">
    <text evidence="1">Belongs to the mab-21 family.</text>
</comment>
<dbReference type="GO" id="GO:0002230">
    <property type="term" value="P:positive regulation of defense response to virus by host"/>
    <property type="evidence" value="ECO:0007669"/>
    <property type="project" value="TreeGrafter"/>
</dbReference>
<reference evidence="5" key="3">
    <citation type="submission" date="2025-09" db="UniProtKB">
        <authorList>
            <consortium name="Ensembl"/>
        </authorList>
    </citation>
    <scope>IDENTIFICATION</scope>
</reference>
<dbReference type="InterPro" id="IPR046906">
    <property type="entry name" value="Mab-21_HhH/H2TH-like"/>
</dbReference>
<dbReference type="GO" id="GO:0003690">
    <property type="term" value="F:double-stranded DNA binding"/>
    <property type="evidence" value="ECO:0007669"/>
    <property type="project" value="TreeGrafter"/>
</dbReference>
<evidence type="ECO:0000256" key="2">
    <source>
        <dbReference type="SAM" id="MobiDB-lite"/>
    </source>
</evidence>
<feature type="region of interest" description="Disordered" evidence="2">
    <location>
        <begin position="30"/>
        <end position="343"/>
    </location>
</feature>
<dbReference type="GO" id="GO:0035861">
    <property type="term" value="C:site of double-strand break"/>
    <property type="evidence" value="ECO:0007669"/>
    <property type="project" value="TreeGrafter"/>
</dbReference>
<dbReference type="InterPro" id="IPR024810">
    <property type="entry name" value="MAB21L/cGLR"/>
</dbReference>
<dbReference type="Gene3D" id="1.10.1410.40">
    <property type="match status" value="1"/>
</dbReference>
<dbReference type="InterPro" id="IPR046903">
    <property type="entry name" value="Mab-21-like_nuc_Trfase"/>
</dbReference>
<dbReference type="SMART" id="SM01265">
    <property type="entry name" value="Mab-21"/>
    <property type="match status" value="1"/>
</dbReference>
<feature type="compositionally biased region" description="Basic and acidic residues" evidence="2">
    <location>
        <begin position="272"/>
        <end position="290"/>
    </location>
</feature>